<dbReference type="NCBIfam" id="TIGR01908">
    <property type="entry name" value="cas_CXXC_CXXC"/>
    <property type="match status" value="1"/>
</dbReference>
<protein>
    <recommendedName>
        <fullName evidence="1">CRISPR-associated protein CXXC-CXXC domain-containing protein</fullName>
    </recommendedName>
</protein>
<dbReference type="InterPro" id="IPR019121">
    <property type="entry name" value="CRISPR-assoc_CXXC-CXXC_dom"/>
</dbReference>
<accession>A0A120DIE1</accession>
<evidence type="ECO:0000313" key="2">
    <source>
        <dbReference type="EMBL" id="KWU03901.1"/>
    </source>
</evidence>
<reference evidence="2 3" key="1">
    <citation type="journal article" date="2016" name="Microbiology (Mosc.)">
        <title>Comparison of Lactobacillus crispatus isolates from Lactobacillus-dominated vaginal microbiomes with isolates from microbiomes containing bacterial vaginosis-associated bacteria.</title>
        <authorList>
            <person name="Abdelmaksoud A.A."/>
            <person name="Koparde V.N."/>
            <person name="Sheth N.U."/>
            <person name="Serrano M.G."/>
            <person name="Glascock A.L."/>
            <person name="Fettweis J.M."/>
            <person name="Strauss Iii J.F."/>
            <person name="Buck G.A."/>
            <person name="Jefferson K.K."/>
        </authorList>
    </citation>
    <scope>NUCLEOTIDE SEQUENCE [LARGE SCALE GENOMIC DNA]</scope>
    <source>
        <strain evidence="2 3">VMC3</strain>
    </source>
</reference>
<evidence type="ECO:0000313" key="3">
    <source>
        <dbReference type="Proteomes" id="UP000067598"/>
    </source>
</evidence>
<dbReference type="InterPro" id="IPR010180">
    <property type="entry name" value="CRISPR-assoc_prot_CXXC-CXXC"/>
</dbReference>
<dbReference type="EMBL" id="LJGP01000017">
    <property type="protein sequence ID" value="KWU03901.1"/>
    <property type="molecule type" value="Genomic_DNA"/>
</dbReference>
<dbReference type="Proteomes" id="UP000067598">
    <property type="component" value="Unassembled WGS sequence"/>
</dbReference>
<sequence>MPKQIQFKLNSWLENAGIVGLTRILPKDKYEGDWNTLSVSTDELDNFANDYFSFFVKKYGKYIRYQQIVSMKDQLQNWQDDEFDNFDENNLEILLKWFDSTLKYSVNSKSYKKVIKFLNTDFDVANEVKECNKLIRTLKKKNELVKSRNEAVRILKELTSKFIQIIDYFETPQAKKYFPAKTLSYIVINNAWNGVSFLNPQAKNLDFYDDFQSYFVEPVKKYLAEDHSKDKYICSTCQRPMKKLEYSYGFLNGMGYDLNRKTSNAWNFSNDLYICPICQLMYSVVSAGFTYNMSSQGIFINDNSSIIQLKESNNQMLESMTSDLAKNSHASPYRAFASAFKNELAKSEKYTMANVQVITYDDSKYSFKIIPAIASEVLKYAANKNWKNGSTMLTSLYSTGIQGFRGENYYSIFSAVINQLMNNTDLTNLIYTMELLKVTKTQGCRYSTFNIMSLICMNARLINEISKLKGGSNIMEVNEDKLHKMRGCGVGIREGYASKANENKAQTLAYRMLEALRSNNIEQFMDLLLNAYLYLDKIVPSVFISSQTDQKVFKQYGYAFVAGLIGEEFDSEESK</sequence>
<feature type="domain" description="CRISPR-associated protein CXXC-CXXC" evidence="1">
    <location>
        <begin position="228"/>
        <end position="290"/>
    </location>
</feature>
<name>A0A120DIE1_9LACO</name>
<gene>
    <name evidence="2" type="ORF">AEL95_05205</name>
</gene>
<dbReference type="Pfam" id="PF09706">
    <property type="entry name" value="Cas_CXXC_CXXC"/>
    <property type="match status" value="1"/>
</dbReference>
<evidence type="ECO:0000259" key="1">
    <source>
        <dbReference type="Pfam" id="PF09706"/>
    </source>
</evidence>
<dbReference type="AlphaFoldDB" id="A0A120DIE1"/>
<proteinExistence type="predicted"/>
<organism evidence="2 3">
    <name type="scientific">Lactobacillus crispatus</name>
    <dbReference type="NCBI Taxonomy" id="47770"/>
    <lineage>
        <taxon>Bacteria</taxon>
        <taxon>Bacillati</taxon>
        <taxon>Bacillota</taxon>
        <taxon>Bacilli</taxon>
        <taxon>Lactobacillales</taxon>
        <taxon>Lactobacillaceae</taxon>
        <taxon>Lactobacillus</taxon>
    </lineage>
</organism>
<dbReference type="PATRIC" id="fig|47770.28.peg.433"/>
<comment type="caution">
    <text evidence="2">The sequence shown here is derived from an EMBL/GenBank/DDBJ whole genome shotgun (WGS) entry which is preliminary data.</text>
</comment>